<comment type="caution">
    <text evidence="2">The sequence shown here is derived from an EMBL/GenBank/DDBJ whole genome shotgun (WGS) entry which is preliminary data.</text>
</comment>
<dbReference type="OrthoDB" id="667577at2759"/>
<evidence type="ECO:0000313" key="3">
    <source>
        <dbReference type="Proteomes" id="UP000789405"/>
    </source>
</evidence>
<evidence type="ECO:0000313" key="2">
    <source>
        <dbReference type="EMBL" id="CAG8769577.1"/>
    </source>
</evidence>
<dbReference type="SUPFAM" id="SSF47095">
    <property type="entry name" value="HMG-box"/>
    <property type="match status" value="1"/>
</dbReference>
<name>A0A9N9J8I3_9GLOM</name>
<dbReference type="EMBL" id="CAJVPY010018976">
    <property type="protein sequence ID" value="CAG8769577.1"/>
    <property type="molecule type" value="Genomic_DNA"/>
</dbReference>
<dbReference type="Gene3D" id="1.10.30.10">
    <property type="entry name" value="High mobility group box domain"/>
    <property type="match status" value="1"/>
</dbReference>
<dbReference type="CDD" id="cd00084">
    <property type="entry name" value="HMG-box_SF"/>
    <property type="match status" value="1"/>
</dbReference>
<protein>
    <submittedName>
        <fullName evidence="2">6326_t:CDS:1</fullName>
    </submittedName>
</protein>
<evidence type="ECO:0000259" key="1">
    <source>
        <dbReference type="Pfam" id="PF04690"/>
    </source>
</evidence>
<dbReference type="AlphaFoldDB" id="A0A9N9J8I3"/>
<gene>
    <name evidence="2" type="ORF">DERYTH_LOCUS18554</name>
</gene>
<keyword evidence="3" id="KW-1185">Reference proteome</keyword>
<reference evidence="2" key="1">
    <citation type="submission" date="2021-06" db="EMBL/GenBank/DDBJ databases">
        <authorList>
            <person name="Kallberg Y."/>
            <person name="Tangrot J."/>
            <person name="Rosling A."/>
        </authorList>
    </citation>
    <scope>NUCLEOTIDE SEQUENCE</scope>
    <source>
        <strain evidence="2">MA453B</strain>
    </source>
</reference>
<dbReference type="InterPro" id="IPR056775">
    <property type="entry name" value="YABBY_C"/>
</dbReference>
<accession>A0A9N9J8I3</accession>
<sequence length="53" mass="6013">MAKEKSAKKSAGAKKLSPYNKFMKTELAKVKTDNPTLNHKEAFKMAAQRWKDS</sequence>
<dbReference type="Proteomes" id="UP000789405">
    <property type="component" value="Unassembled WGS sequence"/>
</dbReference>
<dbReference type="InterPro" id="IPR036910">
    <property type="entry name" value="HMG_box_dom_sf"/>
</dbReference>
<dbReference type="Pfam" id="PF04690">
    <property type="entry name" value="YABBY"/>
    <property type="match status" value="1"/>
</dbReference>
<proteinExistence type="predicted"/>
<feature type="domain" description="YABBY protein C-terminal" evidence="1">
    <location>
        <begin position="17"/>
        <end position="50"/>
    </location>
</feature>
<organism evidence="2 3">
    <name type="scientific">Dentiscutata erythropus</name>
    <dbReference type="NCBI Taxonomy" id="1348616"/>
    <lineage>
        <taxon>Eukaryota</taxon>
        <taxon>Fungi</taxon>
        <taxon>Fungi incertae sedis</taxon>
        <taxon>Mucoromycota</taxon>
        <taxon>Glomeromycotina</taxon>
        <taxon>Glomeromycetes</taxon>
        <taxon>Diversisporales</taxon>
        <taxon>Gigasporaceae</taxon>
        <taxon>Dentiscutata</taxon>
    </lineage>
</organism>